<evidence type="ECO:0000313" key="1">
    <source>
        <dbReference type="EMBL" id="EMP08367.1"/>
    </source>
</evidence>
<dbReference type="EMBL" id="AKWN02000130">
    <property type="protein sequence ID" value="EMP08367.1"/>
    <property type="molecule type" value="Genomic_DNA"/>
</dbReference>
<proteinExistence type="predicted"/>
<gene>
    <name evidence="1" type="ORF">LEP1GSC124_4663</name>
</gene>
<dbReference type="AlphaFoldDB" id="M6ZVM2"/>
<accession>M6ZVM2</accession>
<evidence type="ECO:0000313" key="2">
    <source>
        <dbReference type="Proteomes" id="UP000012117"/>
    </source>
</evidence>
<dbReference type="Proteomes" id="UP000012117">
    <property type="component" value="Unassembled WGS sequence"/>
</dbReference>
<sequence>MFFIPDVGRRVQVKNWSVCFFFFEFWENRFNGIMQQNKRAPADTLKIAFFFIWPSLEIFYQKISFYF</sequence>
<reference evidence="1 2" key="1">
    <citation type="submission" date="2013-01" db="EMBL/GenBank/DDBJ databases">
        <authorList>
            <person name="Harkins D.M."/>
            <person name="Durkin A.S."/>
            <person name="Brinkac L.M."/>
            <person name="Haft D.H."/>
            <person name="Selengut J.D."/>
            <person name="Sanka R."/>
            <person name="DePew J."/>
            <person name="Purushe J."/>
            <person name="Picardeau M."/>
            <person name="Werts C."/>
            <person name="Goarant C."/>
            <person name="Vinetz J.M."/>
            <person name="Sutton G.G."/>
            <person name="Nierman W.C."/>
            <person name="Fouts D.E."/>
        </authorList>
    </citation>
    <scope>NUCLEOTIDE SEQUENCE [LARGE SCALE GENOMIC DNA]</scope>
    <source>
        <strain evidence="1 2">200701872</strain>
    </source>
</reference>
<name>M6ZVM2_LEPIR</name>
<dbReference type="BioCyc" id="LINT1193029:G11R4-4121-MONOMER"/>
<organism evidence="1 2">
    <name type="scientific">Leptospira interrogans serovar Pyrogenes str. 200701872</name>
    <dbReference type="NCBI Taxonomy" id="1193029"/>
    <lineage>
        <taxon>Bacteria</taxon>
        <taxon>Pseudomonadati</taxon>
        <taxon>Spirochaetota</taxon>
        <taxon>Spirochaetia</taxon>
        <taxon>Leptospirales</taxon>
        <taxon>Leptospiraceae</taxon>
        <taxon>Leptospira</taxon>
    </lineage>
</organism>
<protein>
    <submittedName>
        <fullName evidence="1">Uncharacterized protein</fullName>
    </submittedName>
</protein>
<comment type="caution">
    <text evidence="1">The sequence shown here is derived from an EMBL/GenBank/DDBJ whole genome shotgun (WGS) entry which is preliminary data.</text>
</comment>